<accession>A0A1G1YZQ0</accession>
<evidence type="ECO:0000313" key="3">
    <source>
        <dbReference type="Proteomes" id="UP000178651"/>
    </source>
</evidence>
<feature type="transmembrane region" description="Helical" evidence="1">
    <location>
        <begin position="63"/>
        <end position="84"/>
    </location>
</feature>
<feature type="transmembrane region" description="Helical" evidence="1">
    <location>
        <begin position="7"/>
        <end position="24"/>
    </location>
</feature>
<name>A0A1G1YZQ0_9BACT</name>
<dbReference type="EMBL" id="MHIU01000021">
    <property type="protein sequence ID" value="OGY57865.1"/>
    <property type="molecule type" value="Genomic_DNA"/>
</dbReference>
<evidence type="ECO:0000313" key="2">
    <source>
        <dbReference type="EMBL" id="OGY57865.1"/>
    </source>
</evidence>
<feature type="transmembrane region" description="Helical" evidence="1">
    <location>
        <begin position="134"/>
        <end position="155"/>
    </location>
</feature>
<feature type="transmembrane region" description="Helical" evidence="1">
    <location>
        <begin position="30"/>
        <end position="51"/>
    </location>
</feature>
<dbReference type="Proteomes" id="UP000178651">
    <property type="component" value="Unassembled WGS sequence"/>
</dbReference>
<organism evidence="2 3">
    <name type="scientific">Candidatus Colwellbacteria bacterium RIFCSPHIGHO2_02_FULL_43_15</name>
    <dbReference type="NCBI Taxonomy" id="1797686"/>
    <lineage>
        <taxon>Bacteria</taxon>
        <taxon>Candidatus Colwelliibacteriota</taxon>
    </lineage>
</organism>
<feature type="transmembrane region" description="Helical" evidence="1">
    <location>
        <begin position="238"/>
        <end position="257"/>
    </location>
</feature>
<evidence type="ECO:0000256" key="1">
    <source>
        <dbReference type="SAM" id="Phobius"/>
    </source>
</evidence>
<keyword evidence="1" id="KW-0472">Membrane</keyword>
<feature type="transmembrane region" description="Helical" evidence="1">
    <location>
        <begin position="175"/>
        <end position="195"/>
    </location>
</feature>
<dbReference type="AlphaFoldDB" id="A0A1G1YZQ0"/>
<reference evidence="2 3" key="1">
    <citation type="journal article" date="2016" name="Nat. Commun.">
        <title>Thousands of microbial genomes shed light on interconnected biogeochemical processes in an aquifer system.</title>
        <authorList>
            <person name="Anantharaman K."/>
            <person name="Brown C.T."/>
            <person name="Hug L.A."/>
            <person name="Sharon I."/>
            <person name="Castelle C.J."/>
            <person name="Probst A.J."/>
            <person name="Thomas B.C."/>
            <person name="Singh A."/>
            <person name="Wilkins M.J."/>
            <person name="Karaoz U."/>
            <person name="Brodie E.L."/>
            <person name="Williams K.H."/>
            <person name="Hubbard S.S."/>
            <person name="Banfield J.F."/>
        </authorList>
    </citation>
    <scope>NUCLEOTIDE SEQUENCE [LARGE SCALE GENOMIC DNA]</scope>
</reference>
<feature type="transmembrane region" description="Helical" evidence="1">
    <location>
        <begin position="207"/>
        <end position="226"/>
    </location>
</feature>
<keyword evidence="1" id="KW-0812">Transmembrane</keyword>
<keyword evidence="1" id="KW-1133">Transmembrane helix</keyword>
<proteinExistence type="predicted"/>
<comment type="caution">
    <text evidence="2">The sequence shown here is derived from an EMBL/GenBank/DDBJ whole genome shotgun (WGS) entry which is preliminary data.</text>
</comment>
<protein>
    <submittedName>
        <fullName evidence="2">Uncharacterized protein</fullName>
    </submittedName>
</protein>
<sequence length="362" mass="40354">MIGLTVLYVFFLGWFLLLYLNGWTDTKWNYLSGTYNIISFAGGFYGLFFVARHWGGWKSDVGRAIIVLSTGLIVWGIGLAIYLFYNLALQVEVPYPSWADAGFLPAYALWAIGIVMLSKATGAQFGLRKLGGKTMLFLVPIAIAAASYYLLVTVARGGVITTAESSETLKLLLDFAYPISDLVIVTLSTLIYGLSYRYFGGKYRLPIYLILSAFTINYFGDFLFSYTTTVETYYNGSLADVLFTTTMYVLSVGIVLLDSRSVPLSTESFNQGQKYQLASRIIHEQATIIGPSAWSEAQQVEGLSIDVSQMEVYVTGNRKEVLDRLVSQYEQLFGRASLEVCREAVRPALSKISLEEIPERLR</sequence>
<gene>
    <name evidence="2" type="ORF">A3D47_01695</name>
</gene>
<feature type="transmembrane region" description="Helical" evidence="1">
    <location>
        <begin position="104"/>
        <end position="122"/>
    </location>
</feature>